<keyword evidence="3 6" id="KW-0560">Oxidoreductase</keyword>
<dbReference type="PANTHER" id="PTHR43741">
    <property type="entry name" value="FMN-DEPENDENT NADH-AZOREDUCTASE 1"/>
    <property type="match status" value="1"/>
</dbReference>
<comment type="similarity">
    <text evidence="6">Belongs to the azoreductase type 1 family.</text>
</comment>
<sequence length="202" mass="21630">MKILHLDSSILGDASASRTVSAGIVAKLKELHPDSQVVYRNLVDDAPMHLSDRHWAVAQGALTPDALLGTDLALGSAYMDELFAADIIVIGAPMYNYSISSQLKAWIDRVVVPGKTFKYDENGVEGLVTGKKVFIASSRGGYYLGESPVAFLDHQETYLSGMLGFIGLTDITTIRVEGVNYGPEVKAKELAKAEAEIAALAA</sequence>
<comment type="function">
    <text evidence="6">Also exhibits azoreductase activity. Catalyzes the reductive cleavage of the azo bond in aromatic azo compounds to the corresponding amines.</text>
</comment>
<keyword evidence="1 6" id="KW-0285">Flavoprotein</keyword>
<comment type="cofactor">
    <cofactor evidence="6">
        <name>FMN</name>
        <dbReference type="ChEBI" id="CHEBI:58210"/>
    </cofactor>
    <text evidence="6">Binds 1 FMN per subunit.</text>
</comment>
<keyword evidence="4 6" id="KW-0520">NAD</keyword>
<evidence type="ECO:0000259" key="7">
    <source>
        <dbReference type="Pfam" id="PF02525"/>
    </source>
</evidence>
<dbReference type="EC" id="1.6.5.-" evidence="6"/>
<evidence type="ECO:0000313" key="8">
    <source>
        <dbReference type="EMBL" id="NEH92478.1"/>
    </source>
</evidence>
<dbReference type="SUPFAM" id="SSF52218">
    <property type="entry name" value="Flavoproteins"/>
    <property type="match status" value="1"/>
</dbReference>
<dbReference type="GO" id="GO:0016652">
    <property type="term" value="F:oxidoreductase activity, acting on NAD(P)H as acceptor"/>
    <property type="evidence" value="ECO:0007669"/>
    <property type="project" value="UniProtKB-UniRule"/>
</dbReference>
<dbReference type="InterPro" id="IPR003680">
    <property type="entry name" value="Flavodoxin_fold"/>
</dbReference>
<feature type="binding site" evidence="6">
    <location>
        <begin position="138"/>
        <end position="141"/>
    </location>
    <ligand>
        <name>FMN</name>
        <dbReference type="ChEBI" id="CHEBI:58210"/>
    </ligand>
</feature>
<comment type="caution">
    <text evidence="8">The sequence shown here is derived from an EMBL/GenBank/DDBJ whole genome shotgun (WGS) entry which is preliminary data.</text>
</comment>
<dbReference type="InterPro" id="IPR023048">
    <property type="entry name" value="NADH:quinone_OxRdtase_FMN_depd"/>
</dbReference>
<feature type="binding site" evidence="6">
    <location>
        <position position="9"/>
    </location>
    <ligand>
        <name>FMN</name>
        <dbReference type="ChEBI" id="CHEBI:58210"/>
    </ligand>
</feature>
<feature type="domain" description="Flavodoxin-like fold" evidence="7">
    <location>
        <begin position="1"/>
        <end position="199"/>
    </location>
</feature>
<proteinExistence type="inferred from homology"/>
<keyword evidence="2 6" id="KW-0288">FMN</keyword>
<comment type="subunit">
    <text evidence="6">Homodimer.</text>
</comment>
<dbReference type="AlphaFoldDB" id="A0A6N9ZIF1"/>
<evidence type="ECO:0000256" key="2">
    <source>
        <dbReference type="ARBA" id="ARBA00022643"/>
    </source>
</evidence>
<accession>A0A6N9ZIF1</accession>
<comment type="function">
    <text evidence="6">Quinone reductase that provides resistance to thiol-specific stress caused by electrophilic quinones.</text>
</comment>
<dbReference type="HAMAP" id="MF_01216">
    <property type="entry name" value="Azoreductase_type1"/>
    <property type="match status" value="1"/>
</dbReference>
<dbReference type="EMBL" id="WUEP01000010">
    <property type="protein sequence ID" value="NEH92478.1"/>
    <property type="molecule type" value="Genomic_DNA"/>
</dbReference>
<feature type="binding site" evidence="6">
    <location>
        <begin position="15"/>
        <end position="17"/>
    </location>
    <ligand>
        <name>FMN</name>
        <dbReference type="ChEBI" id="CHEBI:58210"/>
    </ligand>
</feature>
<organism evidence="8 9">
    <name type="scientific">Rhizobium laguerreae</name>
    <dbReference type="NCBI Taxonomy" id="1076926"/>
    <lineage>
        <taxon>Bacteria</taxon>
        <taxon>Pseudomonadati</taxon>
        <taxon>Pseudomonadota</taxon>
        <taxon>Alphaproteobacteria</taxon>
        <taxon>Hyphomicrobiales</taxon>
        <taxon>Rhizobiaceae</taxon>
        <taxon>Rhizobium/Agrobacterium group</taxon>
        <taxon>Rhizobium</taxon>
    </lineage>
</organism>
<dbReference type="EC" id="1.7.1.17" evidence="6"/>
<dbReference type="Pfam" id="PF02525">
    <property type="entry name" value="Flavodoxin_2"/>
    <property type="match status" value="1"/>
</dbReference>
<name>A0A6N9ZIF1_9HYPH</name>
<comment type="caution">
    <text evidence="6">Lacks conserved residue(s) required for the propagation of feature annotation.</text>
</comment>
<evidence type="ECO:0000256" key="3">
    <source>
        <dbReference type="ARBA" id="ARBA00023002"/>
    </source>
</evidence>
<comment type="catalytic activity">
    <reaction evidence="6">
        <text>2 a quinone + NADH + H(+) = 2 a 1,4-benzosemiquinone + NAD(+)</text>
        <dbReference type="Rhea" id="RHEA:65952"/>
        <dbReference type="ChEBI" id="CHEBI:15378"/>
        <dbReference type="ChEBI" id="CHEBI:57540"/>
        <dbReference type="ChEBI" id="CHEBI:57945"/>
        <dbReference type="ChEBI" id="CHEBI:132124"/>
        <dbReference type="ChEBI" id="CHEBI:134225"/>
    </reaction>
</comment>
<dbReference type="InterPro" id="IPR029039">
    <property type="entry name" value="Flavoprotein-like_sf"/>
</dbReference>
<gene>
    <name evidence="6" type="primary">azoR</name>
    <name evidence="8" type="ORF">GR206_15785</name>
</gene>
<evidence type="ECO:0000256" key="4">
    <source>
        <dbReference type="ARBA" id="ARBA00023027"/>
    </source>
</evidence>
<evidence type="ECO:0000256" key="5">
    <source>
        <dbReference type="ARBA" id="ARBA00048542"/>
    </source>
</evidence>
<dbReference type="GO" id="GO:0016655">
    <property type="term" value="F:oxidoreductase activity, acting on NAD(P)H, quinone or similar compound as acceptor"/>
    <property type="evidence" value="ECO:0007669"/>
    <property type="project" value="InterPro"/>
</dbReference>
<dbReference type="InterPro" id="IPR050104">
    <property type="entry name" value="FMN-dep_NADH:Q_OxRdtase_AzoR1"/>
</dbReference>
<reference evidence="8 9" key="1">
    <citation type="submission" date="2019-12" db="EMBL/GenBank/DDBJ databases">
        <title>Rhizobium genotypes associated with high levels of biological nitrogen fixation by grain legumes in a temperate-maritime cropping system.</title>
        <authorList>
            <person name="Maluk M."/>
            <person name="Francesc Ferrando Molina F."/>
            <person name="Lopez Del Egido L."/>
            <person name="Lafos M."/>
            <person name="Langarica-Fuentes A."/>
            <person name="Gebre Yohannes G."/>
            <person name="Young M.W."/>
            <person name="Martin P."/>
            <person name="Gantlett R."/>
            <person name="Kenicer G."/>
            <person name="Hawes C."/>
            <person name="Begg G.S."/>
            <person name="Quilliam R.S."/>
            <person name="Squire G.R."/>
            <person name="Poole P.S."/>
            <person name="Young P.W."/>
            <person name="Iannetta P.M."/>
            <person name="James E.K."/>
        </authorList>
    </citation>
    <scope>NUCLEOTIDE SEQUENCE [LARGE SCALE GENOMIC DNA]</scope>
    <source>
        <strain evidence="8 9">JHI2449</strain>
    </source>
</reference>
<evidence type="ECO:0000256" key="6">
    <source>
        <dbReference type="HAMAP-Rule" id="MF_01216"/>
    </source>
</evidence>
<dbReference type="Gene3D" id="3.40.50.360">
    <property type="match status" value="1"/>
</dbReference>
<dbReference type="GO" id="GO:0009055">
    <property type="term" value="F:electron transfer activity"/>
    <property type="evidence" value="ECO:0007669"/>
    <property type="project" value="UniProtKB-UniRule"/>
</dbReference>
<comment type="catalytic activity">
    <reaction evidence="5">
        <text>N,N-dimethyl-1,4-phenylenediamine + anthranilate + 2 NAD(+) = 2-(4-dimethylaminophenyl)diazenylbenzoate + 2 NADH + 2 H(+)</text>
        <dbReference type="Rhea" id="RHEA:55872"/>
        <dbReference type="ChEBI" id="CHEBI:15378"/>
        <dbReference type="ChEBI" id="CHEBI:15783"/>
        <dbReference type="ChEBI" id="CHEBI:16567"/>
        <dbReference type="ChEBI" id="CHEBI:57540"/>
        <dbReference type="ChEBI" id="CHEBI:57945"/>
        <dbReference type="ChEBI" id="CHEBI:71579"/>
        <dbReference type="EC" id="1.7.1.17"/>
    </reaction>
    <physiologicalReaction direction="right-to-left" evidence="5">
        <dbReference type="Rhea" id="RHEA:55874"/>
    </physiologicalReaction>
</comment>
<protein>
    <recommendedName>
        <fullName evidence="6">FMN dependent NADH:quinone oxidoreductase</fullName>
        <ecNumber evidence="6">1.6.5.-</ecNumber>
    </recommendedName>
    <alternativeName>
        <fullName evidence="6">Azo-dye reductase</fullName>
    </alternativeName>
    <alternativeName>
        <fullName evidence="6">FMN-dependent NADH-azo compound oxidoreductase</fullName>
    </alternativeName>
    <alternativeName>
        <fullName evidence="6">FMN-dependent NADH-azoreductase</fullName>
        <ecNumber evidence="6">1.7.1.17</ecNumber>
    </alternativeName>
</protein>
<dbReference type="GO" id="GO:0010181">
    <property type="term" value="F:FMN binding"/>
    <property type="evidence" value="ECO:0007669"/>
    <property type="project" value="UniProtKB-UniRule"/>
</dbReference>
<dbReference type="PANTHER" id="PTHR43741:SF4">
    <property type="entry name" value="FMN-DEPENDENT NADH:QUINONE OXIDOREDUCTASE"/>
    <property type="match status" value="1"/>
</dbReference>
<evidence type="ECO:0000256" key="1">
    <source>
        <dbReference type="ARBA" id="ARBA00022630"/>
    </source>
</evidence>
<evidence type="ECO:0000313" key="9">
    <source>
        <dbReference type="Proteomes" id="UP000468864"/>
    </source>
</evidence>
<dbReference type="RefSeq" id="WP_163879095.1">
    <property type="nucleotide sequence ID" value="NZ_WUEP01000010.1"/>
</dbReference>
<dbReference type="Proteomes" id="UP000468864">
    <property type="component" value="Unassembled WGS sequence"/>
</dbReference>